<dbReference type="PROSITE" id="PS50850">
    <property type="entry name" value="MFS"/>
    <property type="match status" value="1"/>
</dbReference>
<protein>
    <submittedName>
        <fullName evidence="8">Bcr/CflA family drug resistance efflux transporter</fullName>
    </submittedName>
</protein>
<evidence type="ECO:0000313" key="9">
    <source>
        <dbReference type="Proteomes" id="UP000466931"/>
    </source>
</evidence>
<dbReference type="SUPFAM" id="SSF103473">
    <property type="entry name" value="MFS general substrate transporter"/>
    <property type="match status" value="1"/>
</dbReference>
<evidence type="ECO:0000256" key="1">
    <source>
        <dbReference type="ARBA" id="ARBA00004651"/>
    </source>
</evidence>
<keyword evidence="3" id="KW-0813">Transport</keyword>
<evidence type="ECO:0000256" key="7">
    <source>
        <dbReference type="ARBA" id="ARBA00023136"/>
    </source>
</evidence>
<dbReference type="GO" id="GO:0042910">
    <property type="term" value="F:xenobiotic transmembrane transporter activity"/>
    <property type="evidence" value="ECO:0007669"/>
    <property type="project" value="InterPro"/>
</dbReference>
<dbReference type="RefSeq" id="WP_085151302.1">
    <property type="nucleotide sequence ID" value="NZ_AP022612.1"/>
</dbReference>
<keyword evidence="5" id="KW-0812">Transmembrane</keyword>
<comment type="subcellular location">
    <subcellularLocation>
        <location evidence="1">Cell membrane</location>
        <topology evidence="1">Multi-pass membrane protein</topology>
    </subcellularLocation>
</comment>
<dbReference type="GO" id="GO:0005886">
    <property type="term" value="C:plasma membrane"/>
    <property type="evidence" value="ECO:0007669"/>
    <property type="project" value="UniProtKB-SubCell"/>
</dbReference>
<dbReference type="Gene3D" id="1.20.1720.10">
    <property type="entry name" value="Multidrug resistance protein D"/>
    <property type="match status" value="1"/>
</dbReference>
<keyword evidence="4" id="KW-1003">Cell membrane</keyword>
<reference evidence="8" key="1">
    <citation type="journal article" date="2019" name="Emerg. Microbes Infect.">
        <title>Comprehensive subspecies identification of 175 nontuberculous mycobacteria species based on 7547 genomic profiles.</title>
        <authorList>
            <person name="Matsumoto Y."/>
            <person name="Kinjo T."/>
            <person name="Motooka D."/>
            <person name="Nabeya D."/>
            <person name="Jung N."/>
            <person name="Uechi K."/>
            <person name="Horii T."/>
            <person name="Iida T."/>
            <person name="Fujita J."/>
            <person name="Nakamura S."/>
        </authorList>
    </citation>
    <scope>NUCLEOTIDE SEQUENCE [LARGE SCALE GENOMIC DNA]</scope>
    <source>
        <strain evidence="8">JCM 13671</strain>
    </source>
</reference>
<keyword evidence="7" id="KW-0472">Membrane</keyword>
<evidence type="ECO:0000256" key="4">
    <source>
        <dbReference type="ARBA" id="ARBA00022475"/>
    </source>
</evidence>
<dbReference type="AlphaFoldDB" id="A0A7I7XUJ4"/>
<dbReference type="CDD" id="cd17320">
    <property type="entry name" value="MFS_MdfA_MDR_like"/>
    <property type="match status" value="1"/>
</dbReference>
<name>A0A7I7XUJ4_9MYCO</name>
<evidence type="ECO:0000256" key="6">
    <source>
        <dbReference type="ARBA" id="ARBA00022989"/>
    </source>
</evidence>
<dbReference type="InterPro" id="IPR011701">
    <property type="entry name" value="MFS"/>
</dbReference>
<evidence type="ECO:0000256" key="5">
    <source>
        <dbReference type="ARBA" id="ARBA00022692"/>
    </source>
</evidence>
<dbReference type="EMBL" id="AP022612">
    <property type="protein sequence ID" value="BBZ32925.1"/>
    <property type="molecule type" value="Genomic_DNA"/>
</dbReference>
<keyword evidence="6" id="KW-1133">Transmembrane helix</keyword>
<reference evidence="8" key="2">
    <citation type="submission" date="2020-02" db="EMBL/GenBank/DDBJ databases">
        <authorList>
            <person name="Matsumoto Y."/>
            <person name="Motooka D."/>
            <person name="Nakamura S."/>
        </authorList>
    </citation>
    <scope>NUCLEOTIDE SEQUENCE</scope>
    <source>
        <strain evidence="8">JCM 13671</strain>
    </source>
</reference>
<dbReference type="InterPro" id="IPR020846">
    <property type="entry name" value="MFS_dom"/>
</dbReference>
<keyword evidence="9" id="KW-1185">Reference proteome</keyword>
<evidence type="ECO:0000256" key="3">
    <source>
        <dbReference type="ARBA" id="ARBA00022448"/>
    </source>
</evidence>
<dbReference type="Proteomes" id="UP000466931">
    <property type="component" value="Chromosome"/>
</dbReference>
<dbReference type="FunFam" id="1.20.1720.10:FF:000005">
    <property type="entry name" value="Bcr/CflA family efflux transporter"/>
    <property type="match status" value="1"/>
</dbReference>
<dbReference type="PROSITE" id="PS00216">
    <property type="entry name" value="SUGAR_TRANSPORT_1"/>
    <property type="match status" value="1"/>
</dbReference>
<organism evidence="8 9">
    <name type="scientific">Mycolicibacterium confluentis</name>
    <dbReference type="NCBI Taxonomy" id="28047"/>
    <lineage>
        <taxon>Bacteria</taxon>
        <taxon>Bacillati</taxon>
        <taxon>Actinomycetota</taxon>
        <taxon>Actinomycetes</taxon>
        <taxon>Mycobacteriales</taxon>
        <taxon>Mycobacteriaceae</taxon>
        <taxon>Mycolicibacterium</taxon>
    </lineage>
</organism>
<accession>A0A7I7XUJ4</accession>
<dbReference type="NCBIfam" id="TIGR00710">
    <property type="entry name" value="efflux_Bcr_CflA"/>
    <property type="match status" value="1"/>
</dbReference>
<dbReference type="InterPro" id="IPR005829">
    <property type="entry name" value="Sugar_transporter_CS"/>
</dbReference>
<comment type="similarity">
    <text evidence="2">Belongs to the major facilitator superfamily. Bcr/CmlA family.</text>
</comment>
<dbReference type="Pfam" id="PF07690">
    <property type="entry name" value="MFS_1"/>
    <property type="match status" value="1"/>
</dbReference>
<proteinExistence type="inferred from homology"/>
<gene>
    <name evidence="8" type="ORF">MCNF_15300</name>
</gene>
<dbReference type="InterPro" id="IPR004812">
    <property type="entry name" value="Efflux_drug-R_Bcr/CmlA"/>
</dbReference>
<dbReference type="InterPro" id="IPR036259">
    <property type="entry name" value="MFS_trans_sf"/>
</dbReference>
<sequence>MTPQAPSAMLIAVLALLTAVTPFSIDMYLSAFPDMAAEFHTTAPMIQLTLTAFLVGLAVGQLVIGPLSDQFGRRRPLLIGTVTCLIASLLCILAPSIQALIGLRFVQGFTGAAGVVIARAIIADRAKGSAAARLFAVMMVIGVLAPITAPILGGVVVAGWGWRAVFAALAGMNLLMLVGAVFVVDESLPAEHRRPGGLRSLAGGMRDVLGNRRYVGYTLTLGLAASAMFAYISASPFILQNILGFTPRGYSLTFGACALAIAASGTLSARLVKSVAPRKLLIGGVSTMVVVTALQLLNVTVGHVIPWLTIALMAGFMATVGFTFANATTLAIEQVREAAGTGSAVLGFLQYTFGAATTPLVGLAGDASALPMSIVMFTAAALAATVLLTLTRHRDTDTSSASAELTSTR</sequence>
<dbReference type="GO" id="GO:1990961">
    <property type="term" value="P:xenobiotic detoxification by transmembrane export across the plasma membrane"/>
    <property type="evidence" value="ECO:0007669"/>
    <property type="project" value="InterPro"/>
</dbReference>
<dbReference type="PANTHER" id="PTHR23502:SF132">
    <property type="entry name" value="POLYAMINE TRANSPORTER 2-RELATED"/>
    <property type="match status" value="1"/>
</dbReference>
<evidence type="ECO:0000313" key="8">
    <source>
        <dbReference type="EMBL" id="BBZ32925.1"/>
    </source>
</evidence>
<dbReference type="OrthoDB" id="9814303at2"/>
<evidence type="ECO:0000256" key="2">
    <source>
        <dbReference type="ARBA" id="ARBA00006236"/>
    </source>
</evidence>
<dbReference type="PANTHER" id="PTHR23502">
    <property type="entry name" value="MAJOR FACILITATOR SUPERFAMILY"/>
    <property type="match status" value="1"/>
</dbReference>